<dbReference type="SUPFAM" id="SSF53474">
    <property type="entry name" value="alpha/beta-Hydrolases"/>
    <property type="match status" value="1"/>
</dbReference>
<organism evidence="3 4">
    <name type="scientific">Burkholderia mallei (strain NCTC 10229)</name>
    <dbReference type="NCBI Taxonomy" id="412022"/>
    <lineage>
        <taxon>Bacteria</taxon>
        <taxon>Pseudomonadati</taxon>
        <taxon>Pseudomonadota</taxon>
        <taxon>Betaproteobacteria</taxon>
        <taxon>Burkholderiales</taxon>
        <taxon>Burkholderiaceae</taxon>
        <taxon>Burkholderia</taxon>
        <taxon>pseudomallei group</taxon>
    </lineage>
</organism>
<evidence type="ECO:0000256" key="1">
    <source>
        <dbReference type="SAM" id="SignalP"/>
    </source>
</evidence>
<evidence type="ECO:0000313" key="4">
    <source>
        <dbReference type="Proteomes" id="UP000002283"/>
    </source>
</evidence>
<dbReference type="PRINTS" id="PR00412">
    <property type="entry name" value="EPOXHYDRLASE"/>
</dbReference>
<dbReference type="PRINTS" id="PR00111">
    <property type="entry name" value="ABHYDROLASE"/>
</dbReference>
<dbReference type="EMBL" id="CP000546">
    <property type="protein sequence ID" value="ABN02129.1"/>
    <property type="molecule type" value="Genomic_DNA"/>
</dbReference>
<protein>
    <submittedName>
        <fullName evidence="3">Alpha/beta hydrolase family protein</fullName>
    </submittedName>
</protein>
<dbReference type="Pfam" id="PF00561">
    <property type="entry name" value="Abhydrolase_1"/>
    <property type="match status" value="1"/>
</dbReference>
<feature type="domain" description="AB hydrolase-1" evidence="2">
    <location>
        <begin position="154"/>
        <end position="356"/>
    </location>
</feature>
<accession>A2SA33</accession>
<dbReference type="GO" id="GO:0046464">
    <property type="term" value="P:acylglycerol catabolic process"/>
    <property type="evidence" value="ECO:0007669"/>
    <property type="project" value="TreeGrafter"/>
</dbReference>
<feature type="chain" id="PRO_5002646237" evidence="1">
    <location>
        <begin position="23"/>
        <end position="441"/>
    </location>
</feature>
<sequence length="441" mass="45733">MWFARLAAISAAAAVPQTPAFAASPPAAAQLAASQFAASAAVGPAARTSSAPAAASGGASSAAPVAAGPQAGAAAAAGASANAGAGASASASASASAGAVSAAARAKADGPAYGAELEGFAYAYPVHRYAFTSQRETLQMAYLDVRPERANGRTVVLLHGKNFCAGTWEQTIEVLAKAGYRVVAPDQIGFCKSTKPLRYQYSFQQLAHNTHALLESIGVKEATVVGHSTGGMLAVRYALMYPRDTQQLVLVNPIGLEDWKALGVPALSVDYWYARELKTSADVIRRYEQRTYYAGEWSPAYERWVQMLAGLYRGPGRDVVAWNSALVYDMIFTQPVLYEFGAIRVPTLLLIGDKDTTAIGKDVAPPDVHAKLGRYPALAKRTQAAIPGAVLYEFPALGHAPQIQDPATFHKALLDGLAPAKPAARGARAAGAAGSAGSAGE</sequence>
<dbReference type="Gene3D" id="3.40.50.1820">
    <property type="entry name" value="alpha/beta hydrolase"/>
    <property type="match status" value="1"/>
</dbReference>
<name>A2SA33_BURM9</name>
<dbReference type="InterPro" id="IPR029058">
    <property type="entry name" value="AB_hydrolase_fold"/>
</dbReference>
<dbReference type="KEGG" id="bml:BMA10229_A2856"/>
<dbReference type="Proteomes" id="UP000002283">
    <property type="component" value="Chromosome I"/>
</dbReference>
<proteinExistence type="predicted"/>
<feature type="signal peptide" evidence="1">
    <location>
        <begin position="1"/>
        <end position="22"/>
    </location>
</feature>
<dbReference type="PANTHER" id="PTHR43798:SF33">
    <property type="entry name" value="HYDROLASE, PUTATIVE (AFU_ORTHOLOGUE AFUA_2G14860)-RELATED"/>
    <property type="match status" value="1"/>
</dbReference>
<evidence type="ECO:0000313" key="3">
    <source>
        <dbReference type="EMBL" id="ABN02129.1"/>
    </source>
</evidence>
<dbReference type="GO" id="GO:0047372">
    <property type="term" value="F:monoacylglycerol lipase activity"/>
    <property type="evidence" value="ECO:0007669"/>
    <property type="project" value="TreeGrafter"/>
</dbReference>
<dbReference type="InterPro" id="IPR000073">
    <property type="entry name" value="AB_hydrolase_1"/>
</dbReference>
<reference evidence="3 4" key="1">
    <citation type="submission" date="2007-01" db="EMBL/GenBank/DDBJ databases">
        <authorList>
            <person name="DeShazer D."/>
            <person name="Woods D.E."/>
            <person name="Nierman W.C."/>
        </authorList>
    </citation>
    <scope>NUCLEOTIDE SEQUENCE [LARGE SCALE GENOMIC DNA]</scope>
    <source>
        <strain evidence="3 4">NCTC 10229</strain>
    </source>
</reference>
<keyword evidence="3" id="KW-0378">Hydrolase</keyword>
<dbReference type="PANTHER" id="PTHR43798">
    <property type="entry name" value="MONOACYLGLYCEROL LIPASE"/>
    <property type="match status" value="1"/>
</dbReference>
<dbReference type="AlphaFoldDB" id="A2SA33"/>
<evidence type="ECO:0000259" key="2">
    <source>
        <dbReference type="Pfam" id="PF00561"/>
    </source>
</evidence>
<dbReference type="GO" id="GO:0016020">
    <property type="term" value="C:membrane"/>
    <property type="evidence" value="ECO:0007669"/>
    <property type="project" value="TreeGrafter"/>
</dbReference>
<gene>
    <name evidence="3" type="ordered locus">BMA10229_A2856</name>
</gene>
<keyword evidence="1" id="KW-0732">Signal</keyword>
<dbReference type="HOGENOM" id="CLU_020336_2_1_4"/>
<dbReference type="InterPro" id="IPR000639">
    <property type="entry name" value="Epox_hydrolase-like"/>
</dbReference>
<dbReference type="InterPro" id="IPR050266">
    <property type="entry name" value="AB_hydrolase_sf"/>
</dbReference>